<dbReference type="InterPro" id="IPR012341">
    <property type="entry name" value="6hp_glycosidase-like_sf"/>
</dbReference>
<evidence type="ECO:0000313" key="2">
    <source>
        <dbReference type="EMBL" id="MBO8466430.1"/>
    </source>
</evidence>
<dbReference type="Proteomes" id="UP000823660">
    <property type="component" value="Unassembled WGS sequence"/>
</dbReference>
<dbReference type="Gene3D" id="1.50.10.10">
    <property type="match status" value="1"/>
</dbReference>
<comment type="caution">
    <text evidence="2">The sequence shown here is derived from an EMBL/GenBank/DDBJ whole genome shotgun (WGS) entry which is preliminary data.</text>
</comment>
<feature type="signal peptide" evidence="1">
    <location>
        <begin position="1"/>
        <end position="23"/>
    </location>
</feature>
<feature type="chain" id="PRO_5038439309" description="Alpha-L-rhamnosidase six-hairpin glycosidase domain-containing protein" evidence="1">
    <location>
        <begin position="24"/>
        <end position="692"/>
    </location>
</feature>
<proteinExistence type="predicted"/>
<reference evidence="2" key="1">
    <citation type="submission" date="2020-10" db="EMBL/GenBank/DDBJ databases">
        <authorList>
            <person name="Gilroy R."/>
        </authorList>
    </citation>
    <scope>NUCLEOTIDE SEQUENCE</scope>
    <source>
        <strain evidence="2">B1-15692</strain>
    </source>
</reference>
<dbReference type="SUPFAM" id="SSF48208">
    <property type="entry name" value="Six-hairpin glycosidases"/>
    <property type="match status" value="1"/>
</dbReference>
<accession>A0A9D9NAX6</accession>
<sequence length="692" mass="77869">MTLKPIFLIVPAIMLSIALTADAKGQSPSAIPESTRWHIEDSHSIRWDIGNDIPHYDHIEMSGEQVSVVYRYGVDENGAFAMERSIIWPMLRTVPNDTHASLTVQFRDSFTDGIRAEGSPLGKEKVEWIRLDGTLTVSSTFAGGSGIMMERIYFPSPTRPAVCEKYTLTNTGDKPVLLEIPAVLNRTETDPEYGTEGSYRLIAATQESTDRSYRLMPGESVSFNASIQGLKTPQVEMPVDTDRELEERRAFVSGITGTLVLDTPDPVLNTMFAFSKLRGAESIFRTRGGLMQSPGGEAYYAALWCNDQAEYINPFFPFLGYEKGNESALNSFLHFARYMNPEFNYIPWSIIAEGYDSLGAFDRGDAAMLAYGATRYALEMGEIWIAETLYPLITWSLEYCRRNLDGNGVVKSTADELELRFPAGDANLCTSSLYYDALLSAAWLEEEMDREYRKDGGSGKEGSAAKAESYRKQAAELKENIEKHFGCNMKGFETYRYYEGNDLLRSWICIPLVMDIFDRKEGTVKALLSPALWSENGVYTEEGTDVFWDRATLYALRGIYASGCRDEATTHIQEFSRHRLLGDHVPYAVEAWPEGNQRHLSTESALYCRIFTEGMFGFRPTGFRSFTLRPQLPDGWDRIELRGIHACSDQSFDIKVRRSGEKLTVTVSIDGKVSAKYRVSNGEQFSIDMENL</sequence>
<evidence type="ECO:0008006" key="4">
    <source>
        <dbReference type="Google" id="ProtNLM"/>
    </source>
</evidence>
<dbReference type="GO" id="GO:0005975">
    <property type="term" value="P:carbohydrate metabolic process"/>
    <property type="evidence" value="ECO:0007669"/>
    <property type="project" value="InterPro"/>
</dbReference>
<evidence type="ECO:0000313" key="3">
    <source>
        <dbReference type="Proteomes" id="UP000823660"/>
    </source>
</evidence>
<dbReference type="AlphaFoldDB" id="A0A9D9NAX6"/>
<gene>
    <name evidence="2" type="ORF">IAB99_01535</name>
</gene>
<protein>
    <recommendedName>
        <fullName evidence="4">Alpha-L-rhamnosidase six-hairpin glycosidase domain-containing protein</fullName>
    </recommendedName>
</protein>
<reference evidence="2" key="2">
    <citation type="journal article" date="2021" name="PeerJ">
        <title>Extensive microbial diversity within the chicken gut microbiome revealed by metagenomics and culture.</title>
        <authorList>
            <person name="Gilroy R."/>
            <person name="Ravi A."/>
            <person name="Getino M."/>
            <person name="Pursley I."/>
            <person name="Horton D.L."/>
            <person name="Alikhan N.F."/>
            <person name="Baker D."/>
            <person name="Gharbi K."/>
            <person name="Hall N."/>
            <person name="Watson M."/>
            <person name="Adriaenssens E.M."/>
            <person name="Foster-Nyarko E."/>
            <person name="Jarju S."/>
            <person name="Secka A."/>
            <person name="Antonio M."/>
            <person name="Oren A."/>
            <person name="Chaudhuri R.R."/>
            <person name="La Ragione R."/>
            <person name="Hildebrand F."/>
            <person name="Pallen M.J."/>
        </authorList>
    </citation>
    <scope>NUCLEOTIDE SEQUENCE</scope>
    <source>
        <strain evidence="2">B1-15692</strain>
    </source>
</reference>
<keyword evidence="1" id="KW-0732">Signal</keyword>
<name>A0A9D9NAX6_9BACT</name>
<organism evidence="2 3">
    <name type="scientific">Candidatus Cryptobacteroides faecipullorum</name>
    <dbReference type="NCBI Taxonomy" id="2840764"/>
    <lineage>
        <taxon>Bacteria</taxon>
        <taxon>Pseudomonadati</taxon>
        <taxon>Bacteroidota</taxon>
        <taxon>Bacteroidia</taxon>
        <taxon>Bacteroidales</taxon>
        <taxon>Candidatus Cryptobacteroides</taxon>
    </lineage>
</organism>
<evidence type="ECO:0000256" key="1">
    <source>
        <dbReference type="SAM" id="SignalP"/>
    </source>
</evidence>
<dbReference type="InterPro" id="IPR008928">
    <property type="entry name" value="6-hairpin_glycosidase_sf"/>
</dbReference>
<dbReference type="EMBL" id="JADIMH010000009">
    <property type="protein sequence ID" value="MBO8466430.1"/>
    <property type="molecule type" value="Genomic_DNA"/>
</dbReference>